<reference evidence="4" key="1">
    <citation type="submission" date="2023-03" db="EMBL/GenBank/DDBJ databases">
        <title>identification of new KPC variant in Klebsiella huaxiensis from the Hospital Sewage Samples in China.</title>
        <authorList>
            <person name="Wu Y."/>
        </authorList>
    </citation>
    <scope>NUCLEOTIDE SEQUENCE</scope>
    <source>
        <strain evidence="4">ZR-9</strain>
    </source>
</reference>
<keyword evidence="1" id="KW-0479">Metal-binding</keyword>
<name>A0ABT6EJL2_9ENTR</name>
<sequence length="440" mass="49259">MELTVESVQAMAPDDASVKAARGLVIPAKWPLLGYNNAAFWGECKGSGSRPYQVRIDSQDLACKCSCPSRKFPCKHSLALLLLYVQHRADFTNDEQPEWVSEWLISRQQREARKEEKKEQSAAKAADPQTTAKRDAARQKKMTAGLEYLERWIHDRVRHGLAQLPTQQSLFTEVAARMVDAQLPGIAMRLKNLAGTLDIADEWPRLVCSQLGQLQLIIDAYRHQEALDAAERTDLNVALGVSIDKSDAGNGETIEDSWRVIGQSAQEENKLWRRRVWLYGETSRRTALLLDFSHGGKNFTQHFISGQTLRSTLAFYPSASPLRALLTGSCEQAGAFPLPPLTLDDALHELAHKISANPWQWPLPLRMSNMLIHPDNGGWQFSTVQGQQLPVRLPSEEGWQLLAVSGGVPFMLMGEWDGNQLTPCSAWLDDRLVWENGGEQ</sequence>
<evidence type="ECO:0000259" key="3">
    <source>
        <dbReference type="PROSITE" id="PS50966"/>
    </source>
</evidence>
<keyword evidence="1" id="KW-0863">Zinc-finger</keyword>
<dbReference type="Proteomes" id="UP001075001">
    <property type="component" value="Unassembled WGS sequence"/>
</dbReference>
<dbReference type="Pfam" id="PF04434">
    <property type="entry name" value="SWIM"/>
    <property type="match status" value="1"/>
</dbReference>
<evidence type="ECO:0000313" key="5">
    <source>
        <dbReference type="Proteomes" id="UP001075001"/>
    </source>
</evidence>
<dbReference type="EMBL" id="JAPQEX020000001">
    <property type="protein sequence ID" value="MDG1645598.1"/>
    <property type="molecule type" value="Genomic_DNA"/>
</dbReference>
<organism evidence="4 5">
    <name type="scientific">Klebsiella huaxiensis</name>
    <dbReference type="NCBI Taxonomy" id="2153354"/>
    <lineage>
        <taxon>Bacteria</taxon>
        <taxon>Pseudomonadati</taxon>
        <taxon>Pseudomonadota</taxon>
        <taxon>Gammaproteobacteria</taxon>
        <taxon>Enterobacterales</taxon>
        <taxon>Enterobacteriaceae</taxon>
        <taxon>Klebsiella/Raoultella group</taxon>
        <taxon>Klebsiella</taxon>
    </lineage>
</organism>
<dbReference type="RefSeq" id="WP_112213541.1">
    <property type="nucleotide sequence ID" value="NZ_CABGGQ010000063.1"/>
</dbReference>
<feature type="domain" description="SWIM-type" evidence="3">
    <location>
        <begin position="52"/>
        <end position="85"/>
    </location>
</feature>
<keyword evidence="5" id="KW-1185">Reference proteome</keyword>
<keyword evidence="1" id="KW-0862">Zinc</keyword>
<protein>
    <submittedName>
        <fullName evidence="4">SWIM zinc finger family protein</fullName>
    </submittedName>
</protein>
<proteinExistence type="predicted"/>
<evidence type="ECO:0000256" key="2">
    <source>
        <dbReference type="SAM" id="MobiDB-lite"/>
    </source>
</evidence>
<dbReference type="PROSITE" id="PS50966">
    <property type="entry name" value="ZF_SWIM"/>
    <property type="match status" value="1"/>
</dbReference>
<dbReference type="InterPro" id="IPR007527">
    <property type="entry name" value="Znf_SWIM"/>
</dbReference>
<comment type="caution">
    <text evidence="4">The sequence shown here is derived from an EMBL/GenBank/DDBJ whole genome shotgun (WGS) entry which is preliminary data.</text>
</comment>
<evidence type="ECO:0000313" key="4">
    <source>
        <dbReference type="EMBL" id="MDG1645598.1"/>
    </source>
</evidence>
<evidence type="ECO:0000256" key="1">
    <source>
        <dbReference type="PROSITE-ProRule" id="PRU00325"/>
    </source>
</evidence>
<feature type="region of interest" description="Disordered" evidence="2">
    <location>
        <begin position="114"/>
        <end position="137"/>
    </location>
</feature>
<accession>A0ABT6EJL2</accession>
<gene>
    <name evidence="4" type="ORF">OXR69_027590</name>
</gene>